<keyword evidence="10" id="KW-1185">Reference proteome</keyword>
<evidence type="ECO:0000256" key="3">
    <source>
        <dbReference type="ARBA" id="ARBA00022475"/>
    </source>
</evidence>
<dbReference type="OrthoDB" id="7314804at2"/>
<dbReference type="InterPro" id="IPR050901">
    <property type="entry name" value="BP-dep_ABC_trans_perm"/>
</dbReference>
<dbReference type="SUPFAM" id="SSF161098">
    <property type="entry name" value="MetI-like"/>
    <property type="match status" value="1"/>
</dbReference>
<evidence type="ECO:0000256" key="7">
    <source>
        <dbReference type="RuleBase" id="RU363032"/>
    </source>
</evidence>
<feature type="transmembrane region" description="Helical" evidence="7">
    <location>
        <begin position="46"/>
        <end position="67"/>
    </location>
</feature>
<gene>
    <name evidence="9" type="ORF">F0L68_14165</name>
</gene>
<evidence type="ECO:0000313" key="10">
    <source>
        <dbReference type="Proteomes" id="UP000323454"/>
    </source>
</evidence>
<feature type="transmembrane region" description="Helical" evidence="7">
    <location>
        <begin position="79"/>
        <end position="101"/>
    </location>
</feature>
<name>A0A5B2XID3_9PSEU</name>
<dbReference type="AlphaFoldDB" id="A0A5B2XID3"/>
<accession>A0A5B2XID3</accession>
<dbReference type="Pfam" id="PF00528">
    <property type="entry name" value="BPD_transp_1"/>
    <property type="match status" value="1"/>
</dbReference>
<sequence length="248" mass="26880">MVTSALKPSKDLLSTGYDLLPTSITLQHVLDAVGKPNFAKMLGNSLFVSIGAVLCSLVAGLLAAVPLARLKFRGRKGFVLLLLVAQMAPFEALLIPMFLLMRDLDLLDQLPSLVLIYFAATLPFTAWTLRGFVQGIPVDLEEAAMVDGCGRWGAFRRVTLPLLGPGLVATSIFGFITAWNEFLYAFTFMKTDTNYTLPVWLSSFQTNFGTDWGGTMAASALFTVPVLIFFLFVQRNLVAGVTSGAVKG</sequence>
<evidence type="ECO:0000313" key="9">
    <source>
        <dbReference type="EMBL" id="KAA2262482.1"/>
    </source>
</evidence>
<keyword evidence="5 7" id="KW-1133">Transmembrane helix</keyword>
<dbReference type="PANTHER" id="PTHR32243:SF18">
    <property type="entry name" value="INNER MEMBRANE ABC TRANSPORTER PERMEASE PROTEIN YCJP"/>
    <property type="match status" value="1"/>
</dbReference>
<evidence type="ECO:0000256" key="2">
    <source>
        <dbReference type="ARBA" id="ARBA00022448"/>
    </source>
</evidence>
<evidence type="ECO:0000256" key="5">
    <source>
        <dbReference type="ARBA" id="ARBA00022989"/>
    </source>
</evidence>
<dbReference type="EMBL" id="VUOB01000022">
    <property type="protein sequence ID" value="KAA2262482.1"/>
    <property type="molecule type" value="Genomic_DNA"/>
</dbReference>
<dbReference type="InterPro" id="IPR000515">
    <property type="entry name" value="MetI-like"/>
</dbReference>
<keyword evidence="2 7" id="KW-0813">Transport</keyword>
<dbReference type="InterPro" id="IPR035906">
    <property type="entry name" value="MetI-like_sf"/>
</dbReference>
<proteinExistence type="inferred from homology"/>
<comment type="subcellular location">
    <subcellularLocation>
        <location evidence="1 7">Cell membrane</location>
        <topology evidence="1 7">Multi-pass membrane protein</topology>
    </subcellularLocation>
</comment>
<keyword evidence="3" id="KW-1003">Cell membrane</keyword>
<dbReference type="Gene3D" id="1.10.3720.10">
    <property type="entry name" value="MetI-like"/>
    <property type="match status" value="1"/>
</dbReference>
<organism evidence="9 10">
    <name type="scientific">Solihabitans fulvus</name>
    <dbReference type="NCBI Taxonomy" id="1892852"/>
    <lineage>
        <taxon>Bacteria</taxon>
        <taxon>Bacillati</taxon>
        <taxon>Actinomycetota</taxon>
        <taxon>Actinomycetes</taxon>
        <taxon>Pseudonocardiales</taxon>
        <taxon>Pseudonocardiaceae</taxon>
        <taxon>Solihabitans</taxon>
    </lineage>
</organism>
<reference evidence="9 10" key="2">
    <citation type="submission" date="2019-09" db="EMBL/GenBank/DDBJ databases">
        <authorList>
            <person name="Jin C."/>
        </authorList>
    </citation>
    <scope>NUCLEOTIDE SEQUENCE [LARGE SCALE GENOMIC DNA]</scope>
    <source>
        <strain evidence="9 10">AN110305</strain>
    </source>
</reference>
<dbReference type="GO" id="GO:0055085">
    <property type="term" value="P:transmembrane transport"/>
    <property type="evidence" value="ECO:0007669"/>
    <property type="project" value="InterPro"/>
</dbReference>
<keyword evidence="4 7" id="KW-0812">Transmembrane</keyword>
<feature type="transmembrane region" description="Helical" evidence="7">
    <location>
        <begin position="113"/>
        <end position="133"/>
    </location>
</feature>
<protein>
    <submittedName>
        <fullName evidence="9">Carbohydrate ABC transporter permease</fullName>
    </submittedName>
</protein>
<dbReference type="GO" id="GO:0005886">
    <property type="term" value="C:plasma membrane"/>
    <property type="evidence" value="ECO:0007669"/>
    <property type="project" value="UniProtKB-SubCell"/>
</dbReference>
<evidence type="ECO:0000256" key="6">
    <source>
        <dbReference type="ARBA" id="ARBA00023136"/>
    </source>
</evidence>
<feature type="transmembrane region" description="Helical" evidence="7">
    <location>
        <begin position="154"/>
        <end position="179"/>
    </location>
</feature>
<dbReference type="PROSITE" id="PS50928">
    <property type="entry name" value="ABC_TM1"/>
    <property type="match status" value="1"/>
</dbReference>
<keyword evidence="6 7" id="KW-0472">Membrane</keyword>
<feature type="transmembrane region" description="Helical" evidence="7">
    <location>
        <begin position="212"/>
        <end position="233"/>
    </location>
</feature>
<dbReference type="Proteomes" id="UP000323454">
    <property type="component" value="Unassembled WGS sequence"/>
</dbReference>
<evidence type="ECO:0000259" key="8">
    <source>
        <dbReference type="PROSITE" id="PS50928"/>
    </source>
</evidence>
<comment type="caution">
    <text evidence="9">The sequence shown here is derived from an EMBL/GenBank/DDBJ whole genome shotgun (WGS) entry which is preliminary data.</text>
</comment>
<evidence type="ECO:0000256" key="4">
    <source>
        <dbReference type="ARBA" id="ARBA00022692"/>
    </source>
</evidence>
<comment type="similarity">
    <text evidence="7">Belongs to the binding-protein-dependent transport system permease family.</text>
</comment>
<dbReference type="PANTHER" id="PTHR32243">
    <property type="entry name" value="MALTOSE TRANSPORT SYSTEM PERMEASE-RELATED"/>
    <property type="match status" value="1"/>
</dbReference>
<dbReference type="CDD" id="cd06261">
    <property type="entry name" value="TM_PBP2"/>
    <property type="match status" value="1"/>
</dbReference>
<feature type="domain" description="ABC transmembrane type-1" evidence="8">
    <location>
        <begin position="42"/>
        <end position="233"/>
    </location>
</feature>
<evidence type="ECO:0000256" key="1">
    <source>
        <dbReference type="ARBA" id="ARBA00004651"/>
    </source>
</evidence>
<reference evidence="9 10" key="1">
    <citation type="submission" date="2019-09" db="EMBL/GenBank/DDBJ databases">
        <title>Goodfellowia gen. nov., a new genus of the Pseudonocardineae related to Actinoalloteichus, containing Goodfellowia coeruleoviolacea gen. nov., comb. nov. gen. nov., comb. nov.</title>
        <authorList>
            <person name="Labeda D."/>
        </authorList>
    </citation>
    <scope>NUCLEOTIDE SEQUENCE [LARGE SCALE GENOMIC DNA]</scope>
    <source>
        <strain evidence="9 10">AN110305</strain>
    </source>
</reference>